<feature type="signal peptide" evidence="1">
    <location>
        <begin position="1"/>
        <end position="20"/>
    </location>
</feature>
<organism evidence="2 3">
    <name type="scientific">Ancylostoma caninum</name>
    <name type="common">Dog hookworm</name>
    <dbReference type="NCBI Taxonomy" id="29170"/>
    <lineage>
        <taxon>Eukaryota</taxon>
        <taxon>Metazoa</taxon>
        <taxon>Ecdysozoa</taxon>
        <taxon>Nematoda</taxon>
        <taxon>Chromadorea</taxon>
        <taxon>Rhabditida</taxon>
        <taxon>Rhabditina</taxon>
        <taxon>Rhabditomorpha</taxon>
        <taxon>Strongyloidea</taxon>
        <taxon>Ancylostomatidae</taxon>
        <taxon>Ancylostomatinae</taxon>
        <taxon>Ancylostoma</taxon>
    </lineage>
</organism>
<evidence type="ECO:0000256" key="1">
    <source>
        <dbReference type="SAM" id="SignalP"/>
    </source>
</evidence>
<name>A0A368GP07_ANCCA</name>
<evidence type="ECO:0000313" key="3">
    <source>
        <dbReference type="Proteomes" id="UP000252519"/>
    </source>
</evidence>
<dbReference type="EMBL" id="JOJR01000113">
    <property type="protein sequence ID" value="RCN45019.1"/>
    <property type="molecule type" value="Genomic_DNA"/>
</dbReference>
<reference evidence="2 3" key="1">
    <citation type="submission" date="2014-10" db="EMBL/GenBank/DDBJ databases">
        <title>Draft genome of the hookworm Ancylostoma caninum.</title>
        <authorList>
            <person name="Mitreva M."/>
        </authorList>
    </citation>
    <scope>NUCLEOTIDE SEQUENCE [LARGE SCALE GENOMIC DNA]</scope>
    <source>
        <strain evidence="2 3">Baltimore</strain>
    </source>
</reference>
<sequence length="75" mass="8047">MAPIPNALLLMCIGICLVSAKIDGDATSKILKPWPPENLTPLTTDYDSPSVNPESPGGDAEILPLKRADMFIGRR</sequence>
<dbReference type="AlphaFoldDB" id="A0A368GP07"/>
<feature type="chain" id="PRO_5016587012" evidence="1">
    <location>
        <begin position="21"/>
        <end position="75"/>
    </location>
</feature>
<dbReference type="Proteomes" id="UP000252519">
    <property type="component" value="Unassembled WGS sequence"/>
</dbReference>
<comment type="caution">
    <text evidence="2">The sequence shown here is derived from an EMBL/GenBank/DDBJ whole genome shotgun (WGS) entry which is preliminary data.</text>
</comment>
<evidence type="ECO:0000313" key="2">
    <source>
        <dbReference type="EMBL" id="RCN45019.1"/>
    </source>
</evidence>
<proteinExistence type="predicted"/>
<keyword evidence="1" id="KW-0732">Signal</keyword>
<accession>A0A368GP07</accession>
<keyword evidence="3" id="KW-1185">Reference proteome</keyword>
<protein>
    <submittedName>
        <fullName evidence="2">Uncharacterized protein</fullName>
    </submittedName>
</protein>
<gene>
    <name evidence="2" type="ORF">ANCCAN_08952</name>
</gene>